<proteinExistence type="predicted"/>
<evidence type="ECO:0000256" key="1">
    <source>
        <dbReference type="SAM" id="MobiDB-lite"/>
    </source>
</evidence>
<reference evidence="2 3" key="1">
    <citation type="submission" date="2016-07" db="EMBL/GenBank/DDBJ databases">
        <title>Enhancement of antibiotic productionsby engineered nitrateutilization in actinobacteria.</title>
        <authorList>
            <person name="Meng S.C."/>
        </authorList>
    </citation>
    <scope>NUCLEOTIDE SEQUENCE [LARGE SCALE GENOMIC DNA]</scope>
    <source>
        <strain evidence="2 3">NRRL 2936</strain>
    </source>
</reference>
<keyword evidence="3" id="KW-1185">Reference proteome</keyword>
<dbReference type="EMBL" id="CP016438">
    <property type="protein sequence ID" value="ANS68605.1"/>
    <property type="molecule type" value="Genomic_DNA"/>
</dbReference>
<dbReference type="AlphaFoldDB" id="A0A1B1MJ08"/>
<name>A0A1B1MJ08_STRLN</name>
<dbReference type="InterPro" id="IPR029058">
    <property type="entry name" value="AB_hydrolase_fold"/>
</dbReference>
<dbReference type="InterPro" id="IPR039069">
    <property type="entry name" value="CE7"/>
</dbReference>
<dbReference type="KEGG" id="sls:SLINC_6381"/>
<dbReference type="PATRIC" id="fig|1915.4.peg.7053"/>
<dbReference type="Gene3D" id="3.40.50.1820">
    <property type="entry name" value="alpha/beta hydrolase"/>
    <property type="match status" value="1"/>
</dbReference>
<protein>
    <submittedName>
        <fullName evidence="2">Acetyl xylan esterase</fullName>
    </submittedName>
</protein>
<evidence type="ECO:0000313" key="2">
    <source>
        <dbReference type="EMBL" id="ANS68605.1"/>
    </source>
</evidence>
<dbReference type="SUPFAM" id="SSF53474">
    <property type="entry name" value="alpha/beta-Hydrolases"/>
    <property type="match status" value="1"/>
</dbReference>
<gene>
    <name evidence="2" type="ORF">SLINC_6381</name>
</gene>
<evidence type="ECO:0000313" key="3">
    <source>
        <dbReference type="Proteomes" id="UP000092598"/>
    </source>
</evidence>
<dbReference type="OrthoDB" id="9770528at2"/>
<feature type="compositionally biased region" description="Basic and acidic residues" evidence="1">
    <location>
        <begin position="318"/>
        <end position="332"/>
    </location>
</feature>
<dbReference type="GO" id="GO:0052689">
    <property type="term" value="F:carboxylic ester hydrolase activity"/>
    <property type="evidence" value="ECO:0007669"/>
    <property type="project" value="TreeGrafter"/>
</dbReference>
<organism evidence="2 3">
    <name type="scientific">Streptomyces lincolnensis</name>
    <dbReference type="NCBI Taxonomy" id="1915"/>
    <lineage>
        <taxon>Bacteria</taxon>
        <taxon>Bacillati</taxon>
        <taxon>Actinomycetota</taxon>
        <taxon>Actinomycetes</taxon>
        <taxon>Kitasatosporales</taxon>
        <taxon>Streptomycetaceae</taxon>
        <taxon>Streptomyces</taxon>
    </lineage>
</organism>
<dbReference type="PANTHER" id="PTHR40111">
    <property type="entry name" value="CEPHALOSPORIN-C DEACETYLASE"/>
    <property type="match status" value="1"/>
</dbReference>
<sequence>MPAFDLPPNELEHYRAELEEPADFDEFWLSTLKEAGQADPLVSVRPVPNGLRLTESWDVTFRGFAGDPVRAWYSRPAGVREPLPAVVEYAGYGRGRGLPHERLTWVNAGYAHLLMDNRGQGDQYGCGGDTPDPHAAAPGGPGPAVRGLLAPQDHHYRRLITDAVRAVTAVRALPGVDAGRTVAVGNSQGGGLALAVAGLVPDLAAVLVTAPFLCGIRRALDLTDAAPYGEITAYLSVHRGAEEAAYRTLAYLEGISFARRARASAHFGVGLRDTVCPPSGAYAAFNRYGELGGSRPHGSLPHGARTSGARAQNAPAQDGRRPQDAPPRKEIHAYPYNGHEGGDAVHVRRQLDWLPGVV</sequence>
<dbReference type="Pfam" id="PF05448">
    <property type="entry name" value="AXE1"/>
    <property type="match status" value="1"/>
</dbReference>
<dbReference type="PANTHER" id="PTHR40111:SF1">
    <property type="entry name" value="CEPHALOSPORIN-C DEACETYLASE"/>
    <property type="match status" value="1"/>
</dbReference>
<accession>A0A1B1MJ08</accession>
<dbReference type="RefSeq" id="WP_067441373.1">
    <property type="nucleotide sequence ID" value="NZ_CP016438.1"/>
</dbReference>
<feature type="region of interest" description="Disordered" evidence="1">
    <location>
        <begin position="294"/>
        <end position="341"/>
    </location>
</feature>
<dbReference type="InterPro" id="IPR008391">
    <property type="entry name" value="AXE1_dom"/>
</dbReference>
<dbReference type="Proteomes" id="UP000092598">
    <property type="component" value="Chromosome"/>
</dbReference>
<dbReference type="STRING" id="1915.SLINC_6381"/>
<dbReference type="GO" id="GO:0005976">
    <property type="term" value="P:polysaccharide metabolic process"/>
    <property type="evidence" value="ECO:0007669"/>
    <property type="project" value="TreeGrafter"/>
</dbReference>